<dbReference type="EMBL" id="CAJNOT010000698">
    <property type="protein sequence ID" value="CAF1058285.1"/>
    <property type="molecule type" value="Genomic_DNA"/>
</dbReference>
<organism evidence="1 3">
    <name type="scientific">Rotaria sordida</name>
    <dbReference type="NCBI Taxonomy" id="392033"/>
    <lineage>
        <taxon>Eukaryota</taxon>
        <taxon>Metazoa</taxon>
        <taxon>Spiralia</taxon>
        <taxon>Gnathifera</taxon>
        <taxon>Rotifera</taxon>
        <taxon>Eurotatoria</taxon>
        <taxon>Bdelloidea</taxon>
        <taxon>Philodinida</taxon>
        <taxon>Philodinidae</taxon>
        <taxon>Rotaria</taxon>
    </lineage>
</organism>
<dbReference type="Proteomes" id="UP000663864">
    <property type="component" value="Unassembled WGS sequence"/>
</dbReference>
<dbReference type="EMBL" id="CAJOBD010000916">
    <property type="protein sequence ID" value="CAF3736097.1"/>
    <property type="molecule type" value="Genomic_DNA"/>
</dbReference>
<name>A0A814L0F3_9BILA</name>
<gene>
    <name evidence="2" type="ORF">JBS370_LOCUS11712</name>
    <name evidence="1" type="ORF">ZHD862_LOCUS15428</name>
</gene>
<protein>
    <recommendedName>
        <fullName evidence="4">Transposase</fullName>
    </recommendedName>
</protein>
<dbReference type="AlphaFoldDB" id="A0A814L0F3"/>
<evidence type="ECO:0000313" key="3">
    <source>
        <dbReference type="Proteomes" id="UP000663864"/>
    </source>
</evidence>
<sequence>MLLQKSVITIISDNGSDWGTDYMANIYNLGRFREEQKLDAFIWINYAQGHSRFNPIERMFSRLTDLLQGVIIDLDSSFKETSQQLNMILIDLCKY</sequence>
<evidence type="ECO:0000313" key="2">
    <source>
        <dbReference type="EMBL" id="CAF3736097.1"/>
    </source>
</evidence>
<comment type="caution">
    <text evidence="1">The sequence shown here is derived from an EMBL/GenBank/DDBJ whole genome shotgun (WGS) entry which is preliminary data.</text>
</comment>
<dbReference type="Proteomes" id="UP000663836">
    <property type="component" value="Unassembled WGS sequence"/>
</dbReference>
<evidence type="ECO:0008006" key="4">
    <source>
        <dbReference type="Google" id="ProtNLM"/>
    </source>
</evidence>
<proteinExistence type="predicted"/>
<accession>A0A814L0F3</accession>
<evidence type="ECO:0000313" key="1">
    <source>
        <dbReference type="EMBL" id="CAF1058285.1"/>
    </source>
</evidence>
<reference evidence="1" key="1">
    <citation type="submission" date="2021-02" db="EMBL/GenBank/DDBJ databases">
        <authorList>
            <person name="Nowell W R."/>
        </authorList>
    </citation>
    <scope>NUCLEOTIDE SEQUENCE</scope>
</reference>